<evidence type="ECO:0000313" key="2">
    <source>
        <dbReference type="EMBL" id="KAD3456106.1"/>
    </source>
</evidence>
<comment type="caution">
    <text evidence="2">The sequence shown here is derived from an EMBL/GenBank/DDBJ whole genome shotgun (WGS) entry which is preliminary data.</text>
</comment>
<dbReference type="Gene3D" id="1.20.58.300">
    <property type="entry name" value="FlgN-like"/>
    <property type="match status" value="1"/>
</dbReference>
<keyword evidence="2" id="KW-0966">Cell projection</keyword>
<keyword evidence="3" id="KW-1185">Reference proteome</keyword>
<name>A0A5N6MF13_9MICC</name>
<gene>
    <name evidence="2" type="ORF">GD627_15575</name>
</gene>
<dbReference type="InterPro" id="IPR036679">
    <property type="entry name" value="FlgN-like_sf"/>
</dbReference>
<keyword evidence="2" id="KW-0282">Flagellum</keyword>
<dbReference type="AlphaFoldDB" id="A0A5N6MF13"/>
<dbReference type="GO" id="GO:0044780">
    <property type="term" value="P:bacterial-type flagellum assembly"/>
    <property type="evidence" value="ECO:0007669"/>
    <property type="project" value="InterPro"/>
</dbReference>
<dbReference type="EMBL" id="VTFX01000006">
    <property type="protein sequence ID" value="KAD3456106.1"/>
    <property type="molecule type" value="Genomic_DNA"/>
</dbReference>
<dbReference type="Proteomes" id="UP000326852">
    <property type="component" value="Unassembled WGS sequence"/>
</dbReference>
<dbReference type="OrthoDB" id="3268384at2"/>
<sequence length="161" mass="17692">MGTQKLSALLWEERELLELLVFKLEEEQLLLTSGKTKWLTHATREVEQVLERLRAADLGRAVAVAGLAIEWGTSEDATLRELVAAAPPGPWTEIFNAHLQAMTELTVKIRELRDINEQFLRAAARSAQETLAGLNPQANTYTAAGTSAARTSAARLVDQSI</sequence>
<dbReference type="SUPFAM" id="SSF140566">
    <property type="entry name" value="FlgN-like"/>
    <property type="match status" value="1"/>
</dbReference>
<evidence type="ECO:0000256" key="1">
    <source>
        <dbReference type="ARBA" id="ARBA00022795"/>
    </source>
</evidence>
<keyword evidence="2" id="KW-0969">Cilium</keyword>
<protein>
    <submittedName>
        <fullName evidence="2">Flagellar protein FlgN</fullName>
    </submittedName>
</protein>
<accession>A0A5N6MF13</accession>
<dbReference type="RefSeq" id="WP_146364165.1">
    <property type="nucleotide sequence ID" value="NZ_VOAL01000007.1"/>
</dbReference>
<proteinExistence type="predicted"/>
<organism evidence="2 3">
    <name type="scientific">Arthrobacter yangruifuii</name>
    <dbReference type="NCBI Taxonomy" id="2606616"/>
    <lineage>
        <taxon>Bacteria</taxon>
        <taxon>Bacillati</taxon>
        <taxon>Actinomycetota</taxon>
        <taxon>Actinomycetes</taxon>
        <taxon>Micrococcales</taxon>
        <taxon>Micrococcaceae</taxon>
        <taxon>Arthrobacter</taxon>
    </lineage>
</organism>
<dbReference type="Pfam" id="PF05130">
    <property type="entry name" value="FlgN"/>
    <property type="match status" value="1"/>
</dbReference>
<keyword evidence="1" id="KW-1005">Bacterial flagellum biogenesis</keyword>
<reference evidence="2 3" key="1">
    <citation type="submission" date="2019-08" db="EMBL/GenBank/DDBJ databases">
        <title>Arthrobacter sp. nov., isolated from plateau pika and Tibetan wild ass.</title>
        <authorList>
            <person name="Ge Y."/>
        </authorList>
    </citation>
    <scope>NUCLEOTIDE SEQUENCE [LARGE SCALE GENOMIC DNA]</scope>
    <source>
        <strain evidence="2 3">785</strain>
    </source>
</reference>
<dbReference type="InterPro" id="IPR007809">
    <property type="entry name" value="FlgN-like"/>
</dbReference>
<evidence type="ECO:0000313" key="3">
    <source>
        <dbReference type="Proteomes" id="UP000326852"/>
    </source>
</evidence>